<comment type="caution">
    <text evidence="1">The sequence shown here is derived from an EMBL/GenBank/DDBJ whole genome shotgun (WGS) entry which is preliminary data.</text>
</comment>
<accession>W4LWB2</accession>
<proteinExistence type="predicted"/>
<protein>
    <submittedName>
        <fullName evidence="1">Uncharacterized protein</fullName>
    </submittedName>
</protein>
<dbReference type="EMBL" id="AZHX01001557">
    <property type="protein sequence ID" value="ETX02183.1"/>
    <property type="molecule type" value="Genomic_DNA"/>
</dbReference>
<reference evidence="1 2" key="1">
    <citation type="journal article" date="2014" name="Nature">
        <title>An environmental bacterial taxon with a large and distinct metabolic repertoire.</title>
        <authorList>
            <person name="Wilson M.C."/>
            <person name="Mori T."/>
            <person name="Ruckert C."/>
            <person name="Uria A.R."/>
            <person name="Helf M.J."/>
            <person name="Takada K."/>
            <person name="Gernert C."/>
            <person name="Steffens U.A."/>
            <person name="Heycke N."/>
            <person name="Schmitt S."/>
            <person name="Rinke C."/>
            <person name="Helfrich E.J."/>
            <person name="Brachmann A.O."/>
            <person name="Gurgui C."/>
            <person name="Wakimoto T."/>
            <person name="Kracht M."/>
            <person name="Crusemann M."/>
            <person name="Hentschel U."/>
            <person name="Abe I."/>
            <person name="Matsunaga S."/>
            <person name="Kalinowski J."/>
            <person name="Takeyama H."/>
            <person name="Piel J."/>
        </authorList>
    </citation>
    <scope>NUCLEOTIDE SEQUENCE [LARGE SCALE GENOMIC DNA]</scope>
    <source>
        <strain evidence="2">TSY2</strain>
    </source>
</reference>
<organism evidence="1 2">
    <name type="scientific">Candidatus Entotheonella gemina</name>
    <dbReference type="NCBI Taxonomy" id="1429439"/>
    <lineage>
        <taxon>Bacteria</taxon>
        <taxon>Pseudomonadati</taxon>
        <taxon>Nitrospinota/Tectimicrobiota group</taxon>
        <taxon>Candidatus Tectimicrobiota</taxon>
        <taxon>Candidatus Entotheonellia</taxon>
        <taxon>Candidatus Entotheonellales</taxon>
        <taxon>Candidatus Entotheonellaceae</taxon>
        <taxon>Candidatus Entotheonella</taxon>
    </lineage>
</organism>
<evidence type="ECO:0000313" key="1">
    <source>
        <dbReference type="EMBL" id="ETX02183.1"/>
    </source>
</evidence>
<dbReference type="AlphaFoldDB" id="W4LWB2"/>
<sequence length="77" mass="8819">MSKRSKPQTIEYAFRFAKGTDTEQARMVEMIRVNLAALIEQVVLTHDGQEVPVDGFRLRDQPDVIYALTQKKESGHE</sequence>
<gene>
    <name evidence="1" type="ORF">ETSY2_36050</name>
</gene>
<dbReference type="HOGENOM" id="CLU_2631597_0_0_7"/>
<evidence type="ECO:0000313" key="2">
    <source>
        <dbReference type="Proteomes" id="UP000019140"/>
    </source>
</evidence>
<dbReference type="Proteomes" id="UP000019140">
    <property type="component" value="Unassembled WGS sequence"/>
</dbReference>
<name>W4LWB2_9BACT</name>
<keyword evidence="2" id="KW-1185">Reference proteome</keyword>